<dbReference type="AlphaFoldDB" id="A0A922JUS7"/>
<gene>
    <name evidence="1" type="ORF">I3842_04G122200</name>
</gene>
<evidence type="ECO:0000313" key="2">
    <source>
        <dbReference type="Proteomes" id="UP000811246"/>
    </source>
</evidence>
<dbReference type="EMBL" id="CM031828">
    <property type="protein sequence ID" value="KAG6717879.1"/>
    <property type="molecule type" value="Genomic_DNA"/>
</dbReference>
<protein>
    <submittedName>
        <fullName evidence="1">Uncharacterized protein</fullName>
    </submittedName>
</protein>
<accession>A0A922JUS7</accession>
<organism evidence="1 2">
    <name type="scientific">Carya illinoinensis</name>
    <name type="common">Pecan</name>
    <dbReference type="NCBI Taxonomy" id="32201"/>
    <lineage>
        <taxon>Eukaryota</taxon>
        <taxon>Viridiplantae</taxon>
        <taxon>Streptophyta</taxon>
        <taxon>Embryophyta</taxon>
        <taxon>Tracheophyta</taxon>
        <taxon>Spermatophyta</taxon>
        <taxon>Magnoliopsida</taxon>
        <taxon>eudicotyledons</taxon>
        <taxon>Gunneridae</taxon>
        <taxon>Pentapetalae</taxon>
        <taxon>rosids</taxon>
        <taxon>fabids</taxon>
        <taxon>Fagales</taxon>
        <taxon>Juglandaceae</taxon>
        <taxon>Carya</taxon>
    </lineage>
</organism>
<sequence length="121" mass="13526">MARPYCRRHLLHVPFSLSPTPINPHSPLPPLILRMVHSPSAHKPLATSSGNDTEILLQALGKCCSSNSHLWTITDSCDEKGQRKITGVLSAIKGPWAVIYWQTVHDFTHGGYHLHTSRMRL</sequence>
<proteinExistence type="predicted"/>
<evidence type="ECO:0000313" key="1">
    <source>
        <dbReference type="EMBL" id="KAG6717879.1"/>
    </source>
</evidence>
<comment type="caution">
    <text evidence="1">The sequence shown here is derived from an EMBL/GenBank/DDBJ whole genome shotgun (WGS) entry which is preliminary data.</text>
</comment>
<dbReference type="Proteomes" id="UP000811246">
    <property type="component" value="Chromosome 4"/>
</dbReference>
<reference evidence="1" key="1">
    <citation type="submission" date="2021-01" db="EMBL/GenBank/DDBJ databases">
        <authorList>
            <person name="Lovell J.T."/>
            <person name="Bentley N."/>
            <person name="Bhattarai G."/>
            <person name="Jenkins J.W."/>
            <person name="Sreedasyam A."/>
            <person name="Alarcon Y."/>
            <person name="Bock C."/>
            <person name="Boston L."/>
            <person name="Carlson J."/>
            <person name="Cervantes K."/>
            <person name="Clermont K."/>
            <person name="Krom N."/>
            <person name="Kubenka K."/>
            <person name="Mamidi S."/>
            <person name="Mattison C."/>
            <person name="Monteros M."/>
            <person name="Pisani C."/>
            <person name="Plott C."/>
            <person name="Rajasekar S."/>
            <person name="Rhein H.S."/>
            <person name="Rohla C."/>
            <person name="Song M."/>
            <person name="Hilaire R.S."/>
            <person name="Shu S."/>
            <person name="Wells L."/>
            <person name="Wang X."/>
            <person name="Webber J."/>
            <person name="Heerema R.J."/>
            <person name="Klein P."/>
            <person name="Conner P."/>
            <person name="Grauke L."/>
            <person name="Grimwood J."/>
            <person name="Schmutz J."/>
            <person name="Randall J.J."/>
        </authorList>
    </citation>
    <scope>NUCLEOTIDE SEQUENCE</scope>
    <source>
        <tissue evidence="1">Leaf</tissue>
    </source>
</reference>
<name>A0A922JUS7_CARIL</name>